<accession>A0A0G1H848</accession>
<feature type="region of interest" description="Disordered" evidence="1">
    <location>
        <begin position="1"/>
        <end position="43"/>
    </location>
</feature>
<name>A0A0G1H848_9BACT</name>
<evidence type="ECO:0000313" key="3">
    <source>
        <dbReference type="Proteomes" id="UP000034051"/>
    </source>
</evidence>
<gene>
    <name evidence="2" type="ORF">UW32_C0003G0093</name>
</gene>
<sequence>MKKEEKSKNKEFERGTVKSGKKYIPNGIGRGGFRPGSGRKSNQDKLERLEIKAIHDAHILEEVDVVEVDKATGGTRIVTKTRVQALLDVLYSEGHNRKNIAAIKEYFDRTQGKPLQGIQHGGEIKTEEQHLPTKAELAAAEAYERALDEEDEDE</sequence>
<protein>
    <submittedName>
        <fullName evidence="2">Uncharacterized protein</fullName>
    </submittedName>
</protein>
<reference evidence="2 3" key="1">
    <citation type="journal article" date="2015" name="Nature">
        <title>rRNA introns, odd ribosomes, and small enigmatic genomes across a large radiation of phyla.</title>
        <authorList>
            <person name="Brown C.T."/>
            <person name="Hug L.A."/>
            <person name="Thomas B.C."/>
            <person name="Sharon I."/>
            <person name="Castelle C.J."/>
            <person name="Singh A."/>
            <person name="Wilkins M.J."/>
            <person name="Williams K.H."/>
            <person name="Banfield J.F."/>
        </authorList>
    </citation>
    <scope>NUCLEOTIDE SEQUENCE [LARGE SCALE GENOMIC DNA]</scope>
</reference>
<dbReference type="AlphaFoldDB" id="A0A0G1H848"/>
<dbReference type="Proteomes" id="UP000034051">
    <property type="component" value="Unassembled WGS sequence"/>
</dbReference>
<comment type="caution">
    <text evidence="2">The sequence shown here is derived from an EMBL/GenBank/DDBJ whole genome shotgun (WGS) entry which is preliminary data.</text>
</comment>
<evidence type="ECO:0000256" key="1">
    <source>
        <dbReference type="SAM" id="MobiDB-lite"/>
    </source>
</evidence>
<proteinExistence type="predicted"/>
<organism evidence="2 3">
    <name type="scientific">Candidatus Wolfebacteria bacterium GW2011_GWE2_44_13</name>
    <dbReference type="NCBI Taxonomy" id="1619017"/>
    <lineage>
        <taxon>Bacteria</taxon>
        <taxon>Candidatus Wolfeibacteriota</taxon>
    </lineage>
</organism>
<evidence type="ECO:0000313" key="2">
    <source>
        <dbReference type="EMBL" id="KKT42990.1"/>
    </source>
</evidence>
<feature type="compositionally biased region" description="Basic and acidic residues" evidence="1">
    <location>
        <begin position="1"/>
        <end position="16"/>
    </location>
</feature>
<dbReference type="EMBL" id="LCHW01000003">
    <property type="protein sequence ID" value="KKT42990.1"/>
    <property type="molecule type" value="Genomic_DNA"/>
</dbReference>